<reference evidence="1 2" key="1">
    <citation type="journal article" date="2023" name="Microb. Genom.">
        <title>Mesoterricola silvestris gen. nov., sp. nov., Mesoterricola sediminis sp. nov., Geothrix oryzae sp. nov., Geothrix edaphica sp. nov., Geothrix rubra sp. nov., and Geothrix limicola sp. nov., six novel members of Acidobacteriota isolated from soils.</title>
        <authorList>
            <person name="Weisberg A.J."/>
            <person name="Pearce E."/>
            <person name="Kramer C.G."/>
            <person name="Chang J.H."/>
            <person name="Clarke C.R."/>
        </authorList>
    </citation>
    <scope>NUCLEOTIDE SEQUENCE [LARGE SCALE GENOMIC DNA]</scope>
    <source>
        <strain evidence="1 2">NRRL_B-2795</strain>
    </source>
</reference>
<organism evidence="1 2">
    <name type="scientific">Streptomyces griseiscabiei</name>
    <dbReference type="NCBI Taxonomy" id="2993540"/>
    <lineage>
        <taxon>Bacteria</taxon>
        <taxon>Bacillati</taxon>
        <taxon>Actinomycetota</taxon>
        <taxon>Actinomycetes</taxon>
        <taxon>Kitasatosporales</taxon>
        <taxon>Streptomycetaceae</taxon>
        <taxon>Streptomyces</taxon>
    </lineage>
</organism>
<proteinExistence type="predicted"/>
<keyword evidence="2" id="KW-1185">Reference proteome</keyword>
<dbReference type="RefSeq" id="WP_024127203.1">
    <property type="nucleotide sequence ID" value="NZ_JAGJBZ010000005.1"/>
</dbReference>
<evidence type="ECO:0000313" key="1">
    <source>
        <dbReference type="EMBL" id="MDX2913901.1"/>
    </source>
</evidence>
<name>A0ABU4LDQ9_9ACTN</name>
<comment type="caution">
    <text evidence="1">The sequence shown here is derived from an EMBL/GenBank/DDBJ whole genome shotgun (WGS) entry which is preliminary data.</text>
</comment>
<gene>
    <name evidence="1" type="ORF">PV517_35195</name>
</gene>
<accession>A0ABU4LDQ9</accession>
<dbReference type="EMBL" id="JARAVY010000017">
    <property type="protein sequence ID" value="MDX2913901.1"/>
    <property type="molecule type" value="Genomic_DNA"/>
</dbReference>
<evidence type="ECO:0000313" key="2">
    <source>
        <dbReference type="Proteomes" id="UP001271723"/>
    </source>
</evidence>
<dbReference type="Proteomes" id="UP001271723">
    <property type="component" value="Unassembled WGS sequence"/>
</dbReference>
<protein>
    <submittedName>
        <fullName evidence="1">Uncharacterized protein</fullName>
    </submittedName>
</protein>
<sequence length="45" mass="4596">MTLAPEGELNGGCLDARVQLHLPVAASRLTLATTPGTLLAARAQP</sequence>